<feature type="chain" id="PRO_5025504387" evidence="1">
    <location>
        <begin position="25"/>
        <end position="154"/>
    </location>
</feature>
<dbReference type="Proteomes" id="UP000799753">
    <property type="component" value="Unassembled WGS sequence"/>
</dbReference>
<keyword evidence="1" id="KW-0732">Signal</keyword>
<dbReference type="OrthoDB" id="5409895at2759"/>
<protein>
    <submittedName>
        <fullName evidence="2">Uncharacterized protein</fullName>
    </submittedName>
</protein>
<proteinExistence type="predicted"/>
<evidence type="ECO:0000256" key="1">
    <source>
        <dbReference type="SAM" id="SignalP"/>
    </source>
</evidence>
<dbReference type="Gene3D" id="3.40.50.1820">
    <property type="entry name" value="alpha/beta hydrolase"/>
    <property type="match status" value="1"/>
</dbReference>
<name>A0A6A6RZ14_9PLEO</name>
<sequence length="154" mass="17548">MYSLPFSPMALIFAFIFRLRAVESLRFAIEDEFDSPTPQPAARVNHNPGVEKYHETRSASPAPLVIIICGLDAYRTDLAVYMEGFRHHGVTALALDIPSTGDCPANRSDPTSTDRLFTSLFEWIAQQSKINQKKNRRLGNQYRRLLWYTSRARA</sequence>
<feature type="signal peptide" evidence="1">
    <location>
        <begin position="1"/>
        <end position="24"/>
    </location>
</feature>
<keyword evidence="3" id="KW-1185">Reference proteome</keyword>
<dbReference type="SUPFAM" id="SSF53474">
    <property type="entry name" value="alpha/beta-Hydrolases"/>
    <property type="match status" value="1"/>
</dbReference>
<dbReference type="EMBL" id="MU006785">
    <property type="protein sequence ID" value="KAF2640347.1"/>
    <property type="molecule type" value="Genomic_DNA"/>
</dbReference>
<evidence type="ECO:0000313" key="2">
    <source>
        <dbReference type="EMBL" id="KAF2640347.1"/>
    </source>
</evidence>
<gene>
    <name evidence="2" type="ORF">P280DRAFT_550120</name>
</gene>
<accession>A0A6A6RZ14</accession>
<dbReference type="InterPro" id="IPR029058">
    <property type="entry name" value="AB_hydrolase_fold"/>
</dbReference>
<reference evidence="2" key="1">
    <citation type="journal article" date="2020" name="Stud. Mycol.">
        <title>101 Dothideomycetes genomes: a test case for predicting lifestyles and emergence of pathogens.</title>
        <authorList>
            <person name="Haridas S."/>
            <person name="Albert R."/>
            <person name="Binder M."/>
            <person name="Bloem J."/>
            <person name="Labutti K."/>
            <person name="Salamov A."/>
            <person name="Andreopoulos B."/>
            <person name="Baker S."/>
            <person name="Barry K."/>
            <person name="Bills G."/>
            <person name="Bluhm B."/>
            <person name="Cannon C."/>
            <person name="Castanera R."/>
            <person name="Culley D."/>
            <person name="Daum C."/>
            <person name="Ezra D."/>
            <person name="Gonzalez J."/>
            <person name="Henrissat B."/>
            <person name="Kuo A."/>
            <person name="Liang C."/>
            <person name="Lipzen A."/>
            <person name="Lutzoni F."/>
            <person name="Magnuson J."/>
            <person name="Mondo S."/>
            <person name="Nolan M."/>
            <person name="Ohm R."/>
            <person name="Pangilinan J."/>
            <person name="Park H.-J."/>
            <person name="Ramirez L."/>
            <person name="Alfaro M."/>
            <person name="Sun H."/>
            <person name="Tritt A."/>
            <person name="Yoshinaga Y."/>
            <person name="Zwiers L.-H."/>
            <person name="Turgeon B."/>
            <person name="Goodwin S."/>
            <person name="Spatafora J."/>
            <person name="Crous P."/>
            <person name="Grigoriev I."/>
        </authorList>
    </citation>
    <scope>NUCLEOTIDE SEQUENCE</scope>
    <source>
        <strain evidence="2">CBS 473.64</strain>
    </source>
</reference>
<evidence type="ECO:0000313" key="3">
    <source>
        <dbReference type="Proteomes" id="UP000799753"/>
    </source>
</evidence>
<dbReference type="AlphaFoldDB" id="A0A6A6RZ14"/>
<organism evidence="2 3">
    <name type="scientific">Massarina eburnea CBS 473.64</name>
    <dbReference type="NCBI Taxonomy" id="1395130"/>
    <lineage>
        <taxon>Eukaryota</taxon>
        <taxon>Fungi</taxon>
        <taxon>Dikarya</taxon>
        <taxon>Ascomycota</taxon>
        <taxon>Pezizomycotina</taxon>
        <taxon>Dothideomycetes</taxon>
        <taxon>Pleosporomycetidae</taxon>
        <taxon>Pleosporales</taxon>
        <taxon>Massarineae</taxon>
        <taxon>Massarinaceae</taxon>
        <taxon>Massarina</taxon>
    </lineage>
</organism>